<accession>A0ABQ5KCD6</accession>
<evidence type="ECO:0000313" key="5">
    <source>
        <dbReference type="EMBL" id="GKT30218.1"/>
    </source>
</evidence>
<keyword evidence="6" id="KW-1185">Reference proteome</keyword>
<keyword evidence="2" id="KW-0067">ATP-binding</keyword>
<dbReference type="EMBL" id="BQXS01001172">
    <property type="protein sequence ID" value="GKT30218.1"/>
    <property type="molecule type" value="Genomic_DNA"/>
</dbReference>
<sequence length="157" mass="17612">AIDLIDEAAAMIRTEIDSQPYELDKVNRQIMQAEIEREALRKEDDAASRERLSKLEDSLTEMKIKQSELAQIEKTRIDIEEAQRKGDLGRASELTYSVLPGLESQLAAISNDIEGEDDKVTADSKRLLKEFVGPDDIAGIISRWTGIPVSRLVEGER</sequence>
<dbReference type="PANTHER" id="PTHR11638">
    <property type="entry name" value="ATP-DEPENDENT CLP PROTEASE"/>
    <property type="match status" value="1"/>
</dbReference>
<evidence type="ECO:0000256" key="2">
    <source>
        <dbReference type="ARBA" id="ARBA00022840"/>
    </source>
</evidence>
<gene>
    <name evidence="5" type="ORF">ADUPG1_001428</name>
</gene>
<organism evidence="5 6">
    <name type="scientific">Aduncisulcus paluster</name>
    <dbReference type="NCBI Taxonomy" id="2918883"/>
    <lineage>
        <taxon>Eukaryota</taxon>
        <taxon>Metamonada</taxon>
        <taxon>Carpediemonas-like organisms</taxon>
        <taxon>Aduncisulcus</taxon>
    </lineage>
</organism>
<dbReference type="Proteomes" id="UP001057375">
    <property type="component" value="Unassembled WGS sequence"/>
</dbReference>
<protein>
    <submittedName>
        <fullName evidence="5">ATP-dependent chaperone ClpB</fullName>
    </submittedName>
</protein>
<feature type="domain" description="ClpA/ClpB AAA lid" evidence="4">
    <location>
        <begin position="1"/>
        <end position="55"/>
    </location>
</feature>
<evidence type="ECO:0000256" key="1">
    <source>
        <dbReference type="ARBA" id="ARBA00022741"/>
    </source>
</evidence>
<comment type="caution">
    <text evidence="5">The sequence shown here is derived from an EMBL/GenBank/DDBJ whole genome shotgun (WGS) entry which is preliminary data.</text>
</comment>
<feature type="coiled-coil region" evidence="3">
    <location>
        <begin position="23"/>
        <end position="85"/>
    </location>
</feature>
<proteinExistence type="predicted"/>
<dbReference type="PANTHER" id="PTHR11638:SF18">
    <property type="entry name" value="HEAT SHOCK PROTEIN 104"/>
    <property type="match status" value="1"/>
</dbReference>
<keyword evidence="1" id="KW-0547">Nucleotide-binding</keyword>
<evidence type="ECO:0000256" key="3">
    <source>
        <dbReference type="SAM" id="Coils"/>
    </source>
</evidence>
<reference evidence="5" key="1">
    <citation type="submission" date="2022-03" db="EMBL/GenBank/DDBJ databases">
        <title>Draft genome sequence of Aduncisulcus paluster, a free-living microaerophilic Fornicata.</title>
        <authorList>
            <person name="Yuyama I."/>
            <person name="Kume K."/>
            <person name="Tamura T."/>
            <person name="Inagaki Y."/>
            <person name="Hashimoto T."/>
        </authorList>
    </citation>
    <scope>NUCLEOTIDE SEQUENCE</scope>
    <source>
        <strain evidence="5">NY0171</strain>
    </source>
</reference>
<dbReference type="Gene3D" id="3.40.50.300">
    <property type="entry name" value="P-loop containing nucleotide triphosphate hydrolases"/>
    <property type="match status" value="1"/>
</dbReference>
<name>A0ABQ5KCD6_9EUKA</name>
<dbReference type="Pfam" id="PF17871">
    <property type="entry name" value="AAA_lid_9"/>
    <property type="match status" value="1"/>
</dbReference>
<feature type="non-terminal residue" evidence="5">
    <location>
        <position position="1"/>
    </location>
</feature>
<dbReference type="InterPro" id="IPR050130">
    <property type="entry name" value="ClpA_ClpB"/>
</dbReference>
<evidence type="ECO:0000313" key="6">
    <source>
        <dbReference type="Proteomes" id="UP001057375"/>
    </source>
</evidence>
<dbReference type="InterPro" id="IPR027417">
    <property type="entry name" value="P-loop_NTPase"/>
</dbReference>
<feature type="non-terminal residue" evidence="5">
    <location>
        <position position="157"/>
    </location>
</feature>
<evidence type="ECO:0000259" key="4">
    <source>
        <dbReference type="Pfam" id="PF17871"/>
    </source>
</evidence>
<dbReference type="InterPro" id="IPR041546">
    <property type="entry name" value="ClpA/ClpB_AAA_lid"/>
</dbReference>
<keyword evidence="3" id="KW-0175">Coiled coil</keyword>
<dbReference type="SUPFAM" id="SSF52540">
    <property type="entry name" value="P-loop containing nucleoside triphosphate hydrolases"/>
    <property type="match status" value="1"/>
</dbReference>